<dbReference type="Gene3D" id="2.30.30.440">
    <property type="entry name" value="Domain of unknown function DUF1918"/>
    <property type="match status" value="1"/>
</dbReference>
<feature type="domain" description="HTH cro/C1-type" evidence="2">
    <location>
        <begin position="106"/>
        <end position="160"/>
    </location>
</feature>
<dbReference type="GO" id="GO:0003677">
    <property type="term" value="F:DNA binding"/>
    <property type="evidence" value="ECO:0007669"/>
    <property type="project" value="InterPro"/>
</dbReference>
<feature type="compositionally biased region" description="Basic and acidic residues" evidence="1">
    <location>
        <begin position="56"/>
        <end position="74"/>
    </location>
</feature>
<protein>
    <submittedName>
        <fullName evidence="3">DUF1918 domain-containing protein</fullName>
    </submittedName>
</protein>
<dbReference type="InterPro" id="IPR001387">
    <property type="entry name" value="Cro/C1-type_HTH"/>
</dbReference>
<organism evidence="3 4">
    <name type="scientific">Streptomyces alkaliterrae</name>
    <dbReference type="NCBI Taxonomy" id="2213162"/>
    <lineage>
        <taxon>Bacteria</taxon>
        <taxon>Bacillati</taxon>
        <taxon>Actinomycetota</taxon>
        <taxon>Actinomycetes</taxon>
        <taxon>Kitasatosporales</taxon>
        <taxon>Streptomycetaceae</taxon>
        <taxon>Streptomyces</taxon>
    </lineage>
</organism>
<dbReference type="InterPro" id="IPR010982">
    <property type="entry name" value="Lambda_DNA-bd_dom_sf"/>
</dbReference>
<sequence>MRAHLGDQLVIKSQRAGEPGRDGEIIGLRHDDGTPPYDVRWSDTGDVTLVFPGPDAHVHHLEHHPQHARTEPGRPDASGVPVPVPVPTPTATVPVGVGPGDIGRRVAAERRRRRLTREETARRARVSPEYLRYIEEHPAAPTPATLIRLSDALGTTVAALRGGGADAPPAQGRALRHPRLRDLDPKECRALLAGHGVGRVAVTTPEGSPAVYPVNYDLLDDTIVFRTTPGSAPAKAVGTDVAFEVDHVDAALSQGWSVLAVGPAAAVTDPETVRDLSRRVHTTPWAGGERDLWVSIRPTRLTGRRITQADDR</sequence>
<dbReference type="Pfam" id="PF08940">
    <property type="entry name" value="DUF1918"/>
    <property type="match status" value="1"/>
</dbReference>
<evidence type="ECO:0000313" key="3">
    <source>
        <dbReference type="EMBL" id="MBB1256433.1"/>
    </source>
</evidence>
<dbReference type="Pfam" id="PF12900">
    <property type="entry name" value="Pyridox_ox_2"/>
    <property type="match status" value="1"/>
</dbReference>
<dbReference type="SUPFAM" id="SSF47413">
    <property type="entry name" value="lambda repressor-like DNA-binding domains"/>
    <property type="match status" value="1"/>
</dbReference>
<dbReference type="InterPro" id="IPR012349">
    <property type="entry name" value="Split_barrel_FMN-bd"/>
</dbReference>
<dbReference type="SUPFAM" id="SSF50118">
    <property type="entry name" value="Cell growth inhibitor/plasmid maintenance toxic component"/>
    <property type="match status" value="1"/>
</dbReference>
<reference evidence="4" key="1">
    <citation type="submission" date="2020-05" db="EMBL/GenBank/DDBJ databases">
        <title>Classification of alakaliphilic streptomycetes isolated from an alkaline soil next to Lonar Crater, India and a proposal for the recognition of Streptomyces alkaliterrae sp. nov.</title>
        <authorList>
            <person name="Golinska P."/>
        </authorList>
    </citation>
    <scope>NUCLEOTIDE SEQUENCE [LARGE SCALE GENOMIC DNA]</scope>
    <source>
        <strain evidence="4">OF3</strain>
    </source>
</reference>
<evidence type="ECO:0000256" key="1">
    <source>
        <dbReference type="SAM" id="MobiDB-lite"/>
    </source>
</evidence>
<dbReference type="Proteomes" id="UP000525686">
    <property type="component" value="Unassembled WGS sequence"/>
</dbReference>
<feature type="region of interest" description="Disordered" evidence="1">
    <location>
        <begin position="1"/>
        <end position="31"/>
    </location>
</feature>
<comment type="caution">
    <text evidence="3">The sequence shown here is derived from an EMBL/GenBank/DDBJ whole genome shotgun (WGS) entry which is preliminary data.</text>
</comment>
<accession>A0A7W3WQ25</accession>
<evidence type="ECO:0000313" key="4">
    <source>
        <dbReference type="Proteomes" id="UP000525686"/>
    </source>
</evidence>
<dbReference type="RefSeq" id="WP_181355445.1">
    <property type="nucleotide sequence ID" value="NZ_JABJWZ010000360.1"/>
</dbReference>
<dbReference type="InterPro" id="IPR015035">
    <property type="entry name" value="DUF1918"/>
</dbReference>
<proteinExistence type="predicted"/>
<dbReference type="EMBL" id="JABJWZ010000360">
    <property type="protein sequence ID" value="MBB1256433.1"/>
    <property type="molecule type" value="Genomic_DNA"/>
</dbReference>
<dbReference type="PROSITE" id="PS50943">
    <property type="entry name" value="HTH_CROC1"/>
    <property type="match status" value="1"/>
</dbReference>
<dbReference type="Gene3D" id="2.30.110.10">
    <property type="entry name" value="Electron Transport, Fmn-binding Protein, Chain A"/>
    <property type="match status" value="1"/>
</dbReference>
<feature type="region of interest" description="Disordered" evidence="1">
    <location>
        <begin position="56"/>
        <end position="81"/>
    </location>
</feature>
<dbReference type="InterPro" id="IPR024747">
    <property type="entry name" value="Pyridox_Oxase-rel"/>
</dbReference>
<dbReference type="AlphaFoldDB" id="A0A7W3WQ25"/>
<dbReference type="Pfam" id="PF01381">
    <property type="entry name" value="HTH_3"/>
    <property type="match status" value="1"/>
</dbReference>
<dbReference type="SMART" id="SM00530">
    <property type="entry name" value="HTH_XRE"/>
    <property type="match status" value="1"/>
</dbReference>
<name>A0A7W3WQ25_9ACTN</name>
<evidence type="ECO:0000259" key="2">
    <source>
        <dbReference type="PROSITE" id="PS50943"/>
    </source>
</evidence>
<dbReference type="SUPFAM" id="SSF50475">
    <property type="entry name" value="FMN-binding split barrel"/>
    <property type="match status" value="1"/>
</dbReference>
<dbReference type="CDD" id="cd00093">
    <property type="entry name" value="HTH_XRE"/>
    <property type="match status" value="1"/>
</dbReference>
<dbReference type="Gene3D" id="1.10.260.40">
    <property type="entry name" value="lambda repressor-like DNA-binding domains"/>
    <property type="match status" value="1"/>
</dbReference>
<feature type="compositionally biased region" description="Basic and acidic residues" evidence="1">
    <location>
        <begin position="18"/>
        <end position="31"/>
    </location>
</feature>
<gene>
    <name evidence="3" type="ORF">H3146_24205</name>
</gene>